<evidence type="ECO:0000313" key="3">
    <source>
        <dbReference type="Proteomes" id="UP000800035"/>
    </source>
</evidence>
<dbReference type="EMBL" id="ML976986">
    <property type="protein sequence ID" value="KAF1958841.1"/>
    <property type="molecule type" value="Genomic_DNA"/>
</dbReference>
<evidence type="ECO:0000313" key="2">
    <source>
        <dbReference type="EMBL" id="KAF1958841.1"/>
    </source>
</evidence>
<sequence length="112" mass="12655">MPYLYPGPRKDDRDPNGLEFTDADLVNLSDLEKEDTPPRSRKISSWSEESNSDGDKCKKKEKKDDGSRKQDKSDGENKEKKRGKIGNLMEHLSDFAGMAVEFVKAIPKRPGV</sequence>
<proteinExistence type="predicted"/>
<feature type="compositionally biased region" description="Basic and acidic residues" evidence="1">
    <location>
        <begin position="53"/>
        <end position="79"/>
    </location>
</feature>
<accession>A0A6A5U1M4</accession>
<evidence type="ECO:0000256" key="1">
    <source>
        <dbReference type="SAM" id="MobiDB-lite"/>
    </source>
</evidence>
<feature type="region of interest" description="Disordered" evidence="1">
    <location>
        <begin position="1"/>
        <end position="85"/>
    </location>
</feature>
<keyword evidence="3" id="KW-1185">Reference proteome</keyword>
<name>A0A6A5U1M4_9PLEO</name>
<reference evidence="2" key="1">
    <citation type="journal article" date="2020" name="Stud. Mycol.">
        <title>101 Dothideomycetes genomes: a test case for predicting lifestyles and emergence of pathogens.</title>
        <authorList>
            <person name="Haridas S."/>
            <person name="Albert R."/>
            <person name="Binder M."/>
            <person name="Bloem J."/>
            <person name="Labutti K."/>
            <person name="Salamov A."/>
            <person name="Andreopoulos B."/>
            <person name="Baker S."/>
            <person name="Barry K."/>
            <person name="Bills G."/>
            <person name="Bluhm B."/>
            <person name="Cannon C."/>
            <person name="Castanera R."/>
            <person name="Culley D."/>
            <person name="Daum C."/>
            <person name="Ezra D."/>
            <person name="Gonzalez J."/>
            <person name="Henrissat B."/>
            <person name="Kuo A."/>
            <person name="Liang C."/>
            <person name="Lipzen A."/>
            <person name="Lutzoni F."/>
            <person name="Magnuson J."/>
            <person name="Mondo S."/>
            <person name="Nolan M."/>
            <person name="Ohm R."/>
            <person name="Pangilinan J."/>
            <person name="Park H.-J."/>
            <person name="Ramirez L."/>
            <person name="Alfaro M."/>
            <person name="Sun H."/>
            <person name="Tritt A."/>
            <person name="Yoshinaga Y."/>
            <person name="Zwiers L.-H."/>
            <person name="Turgeon B."/>
            <person name="Goodwin S."/>
            <person name="Spatafora J."/>
            <person name="Crous P."/>
            <person name="Grigoriev I."/>
        </authorList>
    </citation>
    <scope>NUCLEOTIDE SEQUENCE</scope>
    <source>
        <strain evidence="2">CBS 675.92</strain>
    </source>
</reference>
<organism evidence="2 3">
    <name type="scientific">Byssothecium circinans</name>
    <dbReference type="NCBI Taxonomy" id="147558"/>
    <lineage>
        <taxon>Eukaryota</taxon>
        <taxon>Fungi</taxon>
        <taxon>Dikarya</taxon>
        <taxon>Ascomycota</taxon>
        <taxon>Pezizomycotina</taxon>
        <taxon>Dothideomycetes</taxon>
        <taxon>Pleosporomycetidae</taxon>
        <taxon>Pleosporales</taxon>
        <taxon>Massarineae</taxon>
        <taxon>Massarinaceae</taxon>
        <taxon>Byssothecium</taxon>
    </lineage>
</organism>
<protein>
    <submittedName>
        <fullName evidence="2">Uncharacterized protein</fullName>
    </submittedName>
</protein>
<dbReference type="AlphaFoldDB" id="A0A6A5U1M4"/>
<dbReference type="Proteomes" id="UP000800035">
    <property type="component" value="Unassembled WGS sequence"/>
</dbReference>
<gene>
    <name evidence="2" type="ORF">CC80DRAFT_591744</name>
</gene>